<dbReference type="OrthoDB" id="1120195at2"/>
<accession>A0A5R8M3Y1</accession>
<keyword evidence="2" id="KW-1185">Reference proteome</keyword>
<sequence>MKVKENKVLELLQRSQEEGLYLDLLQQLQKDFLLANCNIKLEVAISFQNLSVLVKEKLYVLLMERFDEYLNLLYVIDVPEHELRQIDAMDAVEVAEQVSFFVLERELQKVRSKRRYGN</sequence>
<gene>
    <name evidence="1" type="ORF">FEK29_12745</name>
</gene>
<reference evidence="1 2" key="1">
    <citation type="journal article" date="2017" name="Int. J. Syst. Evol. Microbiol.">
        <title>Maripseudobacter aurantiacus gen. nov., sp. nov., a novel member of the family Flavobacteriaceae isolated from a sedimentation basin.</title>
        <authorList>
            <person name="Chen C."/>
            <person name="Su Y."/>
            <person name="Tao T."/>
            <person name="Fu G."/>
            <person name="Zhang C."/>
            <person name="Sun C."/>
            <person name="Zhang X."/>
            <person name="Wu M."/>
        </authorList>
    </citation>
    <scope>NUCLEOTIDE SEQUENCE [LARGE SCALE GENOMIC DNA]</scope>
    <source>
        <strain evidence="2">CDA4</strain>
    </source>
</reference>
<dbReference type="AlphaFoldDB" id="A0A5R8M3Y1"/>
<comment type="caution">
    <text evidence="1">The sequence shown here is derived from an EMBL/GenBank/DDBJ whole genome shotgun (WGS) entry which is preliminary data.</text>
</comment>
<proteinExistence type="predicted"/>
<name>A0A5R8M3Y1_9FLAO</name>
<protein>
    <submittedName>
        <fullName evidence="1">Uncharacterized protein</fullName>
    </submittedName>
</protein>
<evidence type="ECO:0000313" key="2">
    <source>
        <dbReference type="Proteomes" id="UP000308382"/>
    </source>
</evidence>
<dbReference type="EMBL" id="VBUK01000007">
    <property type="protein sequence ID" value="TLF44294.1"/>
    <property type="molecule type" value="Genomic_DNA"/>
</dbReference>
<organism evidence="1 2">
    <name type="scientific">Maribacter aurantiacus</name>
    <dbReference type="NCBI Taxonomy" id="1882343"/>
    <lineage>
        <taxon>Bacteria</taxon>
        <taxon>Pseudomonadati</taxon>
        <taxon>Bacteroidota</taxon>
        <taxon>Flavobacteriia</taxon>
        <taxon>Flavobacteriales</taxon>
        <taxon>Flavobacteriaceae</taxon>
        <taxon>Maribacter</taxon>
    </lineage>
</organism>
<evidence type="ECO:0000313" key="1">
    <source>
        <dbReference type="EMBL" id="TLF44294.1"/>
    </source>
</evidence>
<dbReference type="Proteomes" id="UP000308382">
    <property type="component" value="Unassembled WGS sequence"/>
</dbReference>